<feature type="domain" description="YetF C-terminal" evidence="7">
    <location>
        <begin position="2"/>
        <end position="71"/>
    </location>
</feature>
<evidence type="ECO:0000313" key="8">
    <source>
        <dbReference type="EMBL" id="QSQ28403.1"/>
    </source>
</evidence>
<evidence type="ECO:0000259" key="7">
    <source>
        <dbReference type="Pfam" id="PF04239"/>
    </source>
</evidence>
<evidence type="ECO:0000256" key="5">
    <source>
        <dbReference type="ARBA" id="ARBA00022989"/>
    </source>
</evidence>
<reference evidence="8 9" key="1">
    <citation type="submission" date="2021-02" db="EMBL/GenBank/DDBJ databases">
        <title>De Novo genome assembly of isolated myxobacteria.</title>
        <authorList>
            <person name="Stevens D.C."/>
        </authorList>
    </citation>
    <scope>NUCLEOTIDE SEQUENCE [LARGE SCALE GENOMIC DNA]</scope>
    <source>
        <strain evidence="9">SCPEA02</strain>
    </source>
</reference>
<keyword evidence="5" id="KW-1133">Transmembrane helix</keyword>
<proteinExistence type="inferred from homology"/>
<dbReference type="InterPro" id="IPR007353">
    <property type="entry name" value="DUF421"/>
</dbReference>
<keyword evidence="3" id="KW-1003">Cell membrane</keyword>
<dbReference type="Gene3D" id="3.30.240.20">
    <property type="entry name" value="bsu07140 like domains"/>
    <property type="match status" value="1"/>
</dbReference>
<evidence type="ECO:0000256" key="6">
    <source>
        <dbReference type="ARBA" id="ARBA00023136"/>
    </source>
</evidence>
<evidence type="ECO:0000256" key="4">
    <source>
        <dbReference type="ARBA" id="ARBA00022692"/>
    </source>
</evidence>
<evidence type="ECO:0000256" key="1">
    <source>
        <dbReference type="ARBA" id="ARBA00004651"/>
    </source>
</evidence>
<dbReference type="Proteomes" id="UP000662747">
    <property type="component" value="Chromosome"/>
</dbReference>
<keyword evidence="4" id="KW-0812">Transmembrane</keyword>
<keyword evidence="6" id="KW-0472">Membrane</keyword>
<gene>
    <name evidence="8" type="ORF">JY651_36275</name>
</gene>
<evidence type="ECO:0000256" key="2">
    <source>
        <dbReference type="ARBA" id="ARBA00006448"/>
    </source>
</evidence>
<keyword evidence="9" id="KW-1185">Reference proteome</keyword>
<dbReference type="EMBL" id="CP071090">
    <property type="protein sequence ID" value="QSQ28403.1"/>
    <property type="molecule type" value="Genomic_DNA"/>
</dbReference>
<dbReference type="InterPro" id="IPR023090">
    <property type="entry name" value="UPF0702_alpha/beta_dom_sf"/>
</dbReference>
<evidence type="ECO:0000313" key="9">
    <source>
        <dbReference type="Proteomes" id="UP000662747"/>
    </source>
</evidence>
<dbReference type="PANTHER" id="PTHR34582">
    <property type="entry name" value="UPF0702 TRANSMEMBRANE PROTEIN YCAP"/>
    <property type="match status" value="1"/>
</dbReference>
<sequence>MRSHKAAVVLTGRPVELVSDGRINEANLRKSLLSHDELLSRLRANGTESLRKVRRAYLEPDGKVTFLMKEEGEGSALQ</sequence>
<name>A0ABX7PCT2_9BACT</name>
<accession>A0ABX7PCT2</accession>
<comment type="subcellular location">
    <subcellularLocation>
        <location evidence="1">Cell membrane</location>
        <topology evidence="1">Multi-pass membrane protein</topology>
    </subcellularLocation>
</comment>
<protein>
    <submittedName>
        <fullName evidence="8">DUF421 domain-containing protein</fullName>
    </submittedName>
</protein>
<dbReference type="Pfam" id="PF04239">
    <property type="entry name" value="DUF421"/>
    <property type="match status" value="1"/>
</dbReference>
<organism evidence="8 9">
    <name type="scientific">Pyxidicoccus parkwayensis</name>
    <dbReference type="NCBI Taxonomy" id="2813578"/>
    <lineage>
        <taxon>Bacteria</taxon>
        <taxon>Pseudomonadati</taxon>
        <taxon>Myxococcota</taxon>
        <taxon>Myxococcia</taxon>
        <taxon>Myxococcales</taxon>
        <taxon>Cystobacterineae</taxon>
        <taxon>Myxococcaceae</taxon>
        <taxon>Pyxidicoccus</taxon>
    </lineage>
</organism>
<dbReference type="PANTHER" id="PTHR34582:SF6">
    <property type="entry name" value="UPF0702 TRANSMEMBRANE PROTEIN YCAP"/>
    <property type="match status" value="1"/>
</dbReference>
<comment type="similarity">
    <text evidence="2">Belongs to the UPF0702 family.</text>
</comment>
<evidence type="ECO:0000256" key="3">
    <source>
        <dbReference type="ARBA" id="ARBA00022475"/>
    </source>
</evidence>